<evidence type="ECO:0000256" key="6">
    <source>
        <dbReference type="SAM" id="MobiDB-lite"/>
    </source>
</evidence>
<keyword evidence="7" id="KW-0812">Transmembrane</keyword>
<dbReference type="SUPFAM" id="SSF53098">
    <property type="entry name" value="Ribonuclease H-like"/>
    <property type="match status" value="1"/>
</dbReference>
<evidence type="ECO:0000256" key="4">
    <source>
        <dbReference type="ARBA" id="ARBA00022833"/>
    </source>
</evidence>
<evidence type="ECO:0000313" key="10">
    <source>
        <dbReference type="Proteomes" id="UP000299102"/>
    </source>
</evidence>
<dbReference type="Proteomes" id="UP000299102">
    <property type="component" value="Unassembled WGS sequence"/>
</dbReference>
<dbReference type="PANTHER" id="PTHR46481:SF10">
    <property type="entry name" value="ZINC FINGER BED DOMAIN-CONTAINING PROTEIN 39"/>
    <property type="match status" value="1"/>
</dbReference>
<feature type="compositionally biased region" description="Low complexity" evidence="6">
    <location>
        <begin position="137"/>
        <end position="157"/>
    </location>
</feature>
<feature type="region of interest" description="Disordered" evidence="6">
    <location>
        <begin position="682"/>
        <end position="709"/>
    </location>
</feature>
<sequence>MLHKDWLRRNLVGVLCCNDDTYSILVVIIAYNFSVLRLPTLSSVSTDPPANRKGLLEFRARTATHHKTRRRPVVATRRKLKYYSKRACGLGSGQTSDKPARRSRGNIKRMRCLCVFTSNKRRSALFTRDVRSSEVNITPRTRTSSPVSSTNSTITNTNKPAEIENNFMELSEIVIYDDTGTESSKDGQSKDLWKQTTLIDMFERSSSYEAGGHKTSQINQALIYMICKDNMPLSCVEKSGLKRFMSVICPRYKIPSRTTITGLMEQRYATTKAILKQKLSEINNIALTSDILTLTNSTRSFIVVTAYFLNTANNCTPEHEMVTLTARRMYQAHTADYIKECFENITDEFTIDKDCILSITTDGGANMVAAVKKFLEDGKSIPCMAHLLNLIVDGATRDNAPVLEIANRVKAIVTYFKQSERNGRFASRTRGTKERGRSVNTYTIKLSVIRDLIILLTPFKQATEEISGDQYVTSSLAIPIANLLQKGLEEVKPFTEFGVAVQKSLLNLVIAKLKPLERHLHLAIATILDPRFKRIHFNSALAVSNAITALSKEIRLEHRRRGQLSPELRPTTTTIIPNSENSSPSLWSGHEKIMIDFAAATSSLLSTSDGMPSEIKQYLDQPIIPRKENPTKFWFACRHFTPVLSDIALKYLISPASSVSSERVASAVNLAVPNNRSRLTAEHPTWIRTRHVSPRPHLPPRPRDQRERKHIDSIRKNFICSLDECNELIASNVDADEPNYDSLISFEELYSNIKLKYSELSSNPSDMNANASGSHSDPSSSKKTSSINAISLCAFFGRSDRAAATASDERPRAPTAMLLGTSTALVDAIDNYGNIHILRVLVDSASQKDLITAACCKTLKLQLHPPCTRFVASVGHVTSPVEGVTCLTLRSRYDDSIQFTIRPLVVDHITKELPTAYIDVSRLNYLNNLPLSDCYFYKPAKIDLIIGSDLFSRILRPNIISRSPGEPVAIDTLLGYVILGEAPTIVKPATSEIHTFCTYDYDSLSNCLNRFFELEDVPDASSLTFDESESETIYCETTRRDESGRYSVALPFKGDVSALGDSTRGAQSVSGFRGAWSRIAMRRGPSAAEVAPSAARAPATCPALIARGPAASRLLCCAISVYLYLFLPILSFLNDPVRVPDRRVGSLSGKRRGRSVALD</sequence>
<evidence type="ECO:0000259" key="8">
    <source>
        <dbReference type="Pfam" id="PF05699"/>
    </source>
</evidence>
<evidence type="ECO:0000256" key="3">
    <source>
        <dbReference type="ARBA" id="ARBA00022771"/>
    </source>
</evidence>
<dbReference type="InterPro" id="IPR008906">
    <property type="entry name" value="HATC_C_dom"/>
</dbReference>
<dbReference type="SUPFAM" id="SSF140996">
    <property type="entry name" value="Hermes dimerisation domain"/>
    <property type="match status" value="1"/>
</dbReference>
<gene>
    <name evidence="9" type="primary">ZBED1</name>
    <name evidence="9" type="ORF">EVAR_10230_1</name>
</gene>
<dbReference type="GO" id="GO:0046983">
    <property type="term" value="F:protein dimerization activity"/>
    <property type="evidence" value="ECO:0007669"/>
    <property type="project" value="InterPro"/>
</dbReference>
<keyword evidence="10" id="KW-1185">Reference proteome</keyword>
<dbReference type="GO" id="GO:0008270">
    <property type="term" value="F:zinc ion binding"/>
    <property type="evidence" value="ECO:0007669"/>
    <property type="project" value="UniProtKB-KW"/>
</dbReference>
<keyword evidence="7" id="KW-1133">Transmembrane helix</keyword>
<comment type="subcellular location">
    <subcellularLocation>
        <location evidence="1">Nucleus</location>
    </subcellularLocation>
</comment>
<keyword evidence="7" id="KW-0472">Membrane</keyword>
<evidence type="ECO:0000256" key="7">
    <source>
        <dbReference type="SAM" id="Phobius"/>
    </source>
</evidence>
<evidence type="ECO:0000256" key="1">
    <source>
        <dbReference type="ARBA" id="ARBA00004123"/>
    </source>
</evidence>
<feature type="compositionally biased region" description="Basic residues" evidence="6">
    <location>
        <begin position="688"/>
        <end position="700"/>
    </location>
</feature>
<name>A0A4C1TDF8_EUMVA</name>
<dbReference type="InterPro" id="IPR012337">
    <property type="entry name" value="RNaseH-like_sf"/>
</dbReference>
<feature type="domain" description="HAT C-terminal dimerisation" evidence="8">
    <location>
        <begin position="614"/>
        <end position="682"/>
    </location>
</feature>
<accession>A0A4C1TDF8</accession>
<dbReference type="InterPro" id="IPR052035">
    <property type="entry name" value="ZnF_BED_domain_contain"/>
</dbReference>
<dbReference type="OrthoDB" id="2438421at2759"/>
<keyword evidence="2" id="KW-0479">Metal-binding</keyword>
<organism evidence="9 10">
    <name type="scientific">Eumeta variegata</name>
    <name type="common">Bagworm moth</name>
    <name type="synonym">Eumeta japonica</name>
    <dbReference type="NCBI Taxonomy" id="151549"/>
    <lineage>
        <taxon>Eukaryota</taxon>
        <taxon>Metazoa</taxon>
        <taxon>Ecdysozoa</taxon>
        <taxon>Arthropoda</taxon>
        <taxon>Hexapoda</taxon>
        <taxon>Insecta</taxon>
        <taxon>Pterygota</taxon>
        <taxon>Neoptera</taxon>
        <taxon>Endopterygota</taxon>
        <taxon>Lepidoptera</taxon>
        <taxon>Glossata</taxon>
        <taxon>Ditrysia</taxon>
        <taxon>Tineoidea</taxon>
        <taxon>Psychidae</taxon>
        <taxon>Oiketicinae</taxon>
        <taxon>Eumeta</taxon>
    </lineage>
</organism>
<keyword evidence="3" id="KW-0863">Zinc-finger</keyword>
<reference evidence="9 10" key="1">
    <citation type="journal article" date="2019" name="Commun. Biol.">
        <title>The bagworm genome reveals a unique fibroin gene that provides high tensile strength.</title>
        <authorList>
            <person name="Kono N."/>
            <person name="Nakamura H."/>
            <person name="Ohtoshi R."/>
            <person name="Tomita M."/>
            <person name="Numata K."/>
            <person name="Arakawa K."/>
        </authorList>
    </citation>
    <scope>NUCLEOTIDE SEQUENCE [LARGE SCALE GENOMIC DNA]</scope>
</reference>
<protein>
    <submittedName>
        <fullName evidence="9">Zinc finger BED domain-containing protein 1</fullName>
    </submittedName>
</protein>
<dbReference type="AlphaFoldDB" id="A0A4C1TDF8"/>
<feature type="region of interest" description="Disordered" evidence="6">
    <location>
        <begin position="137"/>
        <end position="158"/>
    </location>
</feature>
<dbReference type="Pfam" id="PF05699">
    <property type="entry name" value="Dimer_Tnp_hAT"/>
    <property type="match status" value="1"/>
</dbReference>
<evidence type="ECO:0000256" key="5">
    <source>
        <dbReference type="ARBA" id="ARBA00023242"/>
    </source>
</evidence>
<dbReference type="GO" id="GO:0005634">
    <property type="term" value="C:nucleus"/>
    <property type="evidence" value="ECO:0007669"/>
    <property type="project" value="UniProtKB-SubCell"/>
</dbReference>
<proteinExistence type="predicted"/>
<keyword evidence="4" id="KW-0862">Zinc</keyword>
<keyword evidence="5" id="KW-0539">Nucleus</keyword>
<dbReference type="EMBL" id="BGZK01000052">
    <property type="protein sequence ID" value="GBP12563.1"/>
    <property type="molecule type" value="Genomic_DNA"/>
</dbReference>
<comment type="caution">
    <text evidence="9">The sequence shown here is derived from an EMBL/GenBank/DDBJ whole genome shotgun (WGS) entry which is preliminary data.</text>
</comment>
<evidence type="ECO:0000256" key="2">
    <source>
        <dbReference type="ARBA" id="ARBA00022723"/>
    </source>
</evidence>
<feature type="transmembrane region" description="Helical" evidence="7">
    <location>
        <begin position="1110"/>
        <end position="1133"/>
    </location>
</feature>
<dbReference type="PANTHER" id="PTHR46481">
    <property type="entry name" value="ZINC FINGER BED DOMAIN-CONTAINING PROTEIN 4"/>
    <property type="match status" value="1"/>
</dbReference>
<evidence type="ECO:0000313" key="9">
    <source>
        <dbReference type="EMBL" id="GBP12563.1"/>
    </source>
</evidence>